<reference evidence="10" key="4">
    <citation type="submission" date="2017-10" db="EMBL/GenBank/DDBJ databases">
        <authorList>
            <person name="Frank J."/>
        </authorList>
    </citation>
    <scope>NUCLEOTIDE SEQUENCE [LARGE SCALE GENOMIC DNA]</scope>
</reference>
<feature type="region of interest" description="Involved in Mg(2+) ion dislocation from EF-Tu" evidence="5">
    <location>
        <begin position="80"/>
        <end position="83"/>
    </location>
</feature>
<evidence type="ECO:0000256" key="4">
    <source>
        <dbReference type="ARBA" id="ARBA00022917"/>
    </source>
</evidence>
<dbReference type="KEGG" id="kst:KSMBR1_0675"/>
<keyword evidence="10" id="KW-1185">Reference proteome</keyword>
<reference evidence="7" key="2">
    <citation type="submission" date="2006-01" db="EMBL/GenBank/DDBJ databases">
        <authorList>
            <person name="Genoscope"/>
        </authorList>
    </citation>
    <scope>NUCLEOTIDE SEQUENCE</scope>
</reference>
<keyword evidence="3 5" id="KW-0251">Elongation factor</keyword>
<dbReference type="CDD" id="cd14275">
    <property type="entry name" value="UBA_EF-Ts"/>
    <property type="match status" value="1"/>
</dbReference>
<accession>Q1Q2J4</accession>
<evidence type="ECO:0000256" key="2">
    <source>
        <dbReference type="ARBA" id="ARBA00016956"/>
    </source>
</evidence>
<reference evidence="9" key="3">
    <citation type="submission" date="2017-10" db="EMBL/GenBank/DDBJ databases">
        <authorList>
            <person name="Banno H."/>
            <person name="Chua N.-H."/>
        </authorList>
    </citation>
    <scope>NUCLEOTIDE SEQUENCE [LARGE SCALE GENOMIC DNA]</scope>
    <source>
        <strain evidence="9">Kuenenia_mbr1_ru-nijmegen</strain>
    </source>
</reference>
<name>Q1Q2J4_KUEST</name>
<dbReference type="EMBL" id="LT934425">
    <property type="protein sequence ID" value="SOH03187.1"/>
    <property type="molecule type" value="Genomic_DNA"/>
</dbReference>
<comment type="function">
    <text evidence="5">Associates with the EF-Tu.GDP complex and induces the exchange of GDP to GTP. It remains bound to the aminoacyl-tRNA.EF-Tu.GTP complex up to the GTP hydrolysis stage on the ribosome.</text>
</comment>
<dbReference type="OrthoDB" id="9808348at2"/>
<dbReference type="SUPFAM" id="SSF54713">
    <property type="entry name" value="Elongation factor Ts (EF-Ts), dimerisation domain"/>
    <property type="match status" value="1"/>
</dbReference>
<evidence type="ECO:0000256" key="5">
    <source>
        <dbReference type="HAMAP-Rule" id="MF_00050"/>
    </source>
</evidence>
<evidence type="ECO:0000313" key="7">
    <source>
        <dbReference type="EMBL" id="CAJ74230.1"/>
    </source>
</evidence>
<gene>
    <name evidence="5 7" type="primary">tsf</name>
    <name evidence="8" type="ORF">KsCSTR_19480</name>
    <name evidence="9" type="ORF">KSMBR1_0675</name>
    <name evidence="7" type="ORF">kuste3467</name>
</gene>
<dbReference type="FunFam" id="1.10.8.10:FF:000001">
    <property type="entry name" value="Elongation factor Ts"/>
    <property type="match status" value="1"/>
</dbReference>
<comment type="similarity">
    <text evidence="1 5">Belongs to the EF-Ts family.</text>
</comment>
<dbReference type="Proteomes" id="UP000221734">
    <property type="component" value="Chromosome Kuenenia_stuttgartiensis_MBR1"/>
</dbReference>
<dbReference type="PANTHER" id="PTHR11741:SF0">
    <property type="entry name" value="ELONGATION FACTOR TS, MITOCHONDRIAL"/>
    <property type="match status" value="1"/>
</dbReference>
<dbReference type="EMBL" id="CT573071">
    <property type="protein sequence ID" value="CAJ74230.1"/>
    <property type="molecule type" value="Genomic_DNA"/>
</dbReference>
<dbReference type="GO" id="GO:0005737">
    <property type="term" value="C:cytoplasm"/>
    <property type="evidence" value="ECO:0007669"/>
    <property type="project" value="UniProtKB-SubCell"/>
</dbReference>
<reference evidence="7" key="1">
    <citation type="journal article" date="2006" name="Nature">
        <title>Deciphering the evolution and metabolism of an anammox bacterium from a community genome.</title>
        <authorList>
            <person name="Strous M."/>
            <person name="Pelletier E."/>
            <person name="Mangenot S."/>
            <person name="Rattei T."/>
            <person name="Lehner A."/>
            <person name="Taylor M.W."/>
            <person name="Horn M."/>
            <person name="Daims H."/>
            <person name="Bartol-Mavel D."/>
            <person name="Wincker P."/>
            <person name="Barbe V."/>
            <person name="Fonknechten N."/>
            <person name="Vallenet D."/>
            <person name="Segurens B."/>
            <person name="Schenowitz-Truong C."/>
            <person name="Medigue C."/>
            <person name="Collingro A."/>
            <person name="Snel B."/>
            <person name="Dutilh B.E."/>
            <person name="OpDenCamp H.J.M."/>
            <person name="vanDerDrift C."/>
            <person name="Cirpus I."/>
            <person name="vanDePas-Schoonen K.T."/>
            <person name="Harhangi H.R."/>
            <person name="vanNiftrik L."/>
            <person name="Schmid M."/>
            <person name="Keltjens J."/>
            <person name="vanDeVossenberg J."/>
            <person name="Kartal B."/>
            <person name="Meier H."/>
            <person name="Frishman D."/>
            <person name="Huynen M.A."/>
            <person name="Mewes H."/>
            <person name="Weissenbach J."/>
            <person name="Jetten M.S.M."/>
            <person name="Wagner M."/>
            <person name="LePaslier D."/>
        </authorList>
    </citation>
    <scope>NUCLEOTIDE SEQUENCE</scope>
</reference>
<dbReference type="PANTHER" id="PTHR11741">
    <property type="entry name" value="ELONGATION FACTOR TS"/>
    <property type="match status" value="1"/>
</dbReference>
<dbReference type="Gene3D" id="1.10.286.20">
    <property type="match status" value="1"/>
</dbReference>
<dbReference type="PROSITE" id="PS01126">
    <property type="entry name" value="EF_TS_1"/>
    <property type="match status" value="1"/>
</dbReference>
<dbReference type="HAMAP" id="MF_00050">
    <property type="entry name" value="EF_Ts"/>
    <property type="match status" value="1"/>
</dbReference>
<dbReference type="GO" id="GO:0003746">
    <property type="term" value="F:translation elongation factor activity"/>
    <property type="evidence" value="ECO:0007669"/>
    <property type="project" value="UniProtKB-UniRule"/>
</dbReference>
<dbReference type="PROSITE" id="PS01127">
    <property type="entry name" value="EF_TS_2"/>
    <property type="match status" value="1"/>
</dbReference>
<dbReference type="RefSeq" id="WP_099324062.1">
    <property type="nucleotide sequence ID" value="NZ_CP049055.1"/>
</dbReference>
<dbReference type="Gene3D" id="1.10.8.10">
    <property type="entry name" value="DNA helicase RuvA subunit, C-terminal domain"/>
    <property type="match status" value="1"/>
</dbReference>
<protein>
    <recommendedName>
        <fullName evidence="2 5">Elongation factor Ts</fullName>
        <shortName evidence="5">EF-Ts</shortName>
    </recommendedName>
</protein>
<organism evidence="7">
    <name type="scientific">Kuenenia stuttgartiensis</name>
    <dbReference type="NCBI Taxonomy" id="174633"/>
    <lineage>
        <taxon>Bacteria</taxon>
        <taxon>Pseudomonadati</taxon>
        <taxon>Planctomycetota</taxon>
        <taxon>Candidatus Brocadiia</taxon>
        <taxon>Candidatus Brocadiales</taxon>
        <taxon>Candidatus Brocadiaceae</taxon>
        <taxon>Candidatus Kuenenia</taxon>
    </lineage>
</organism>
<dbReference type="Gene3D" id="3.30.479.20">
    <property type="entry name" value="Elongation factor Ts, dimerisation domain"/>
    <property type="match status" value="1"/>
</dbReference>
<proteinExistence type="inferred from homology"/>
<feature type="domain" description="Translation elongation factor EFTs/EF1B dimerisation" evidence="6">
    <location>
        <begin position="91"/>
        <end position="171"/>
    </location>
</feature>
<dbReference type="EMBL" id="CP049055">
    <property type="protein sequence ID" value="QII11327.1"/>
    <property type="molecule type" value="Genomic_DNA"/>
</dbReference>
<dbReference type="InterPro" id="IPR036402">
    <property type="entry name" value="EF-Ts_dimer_sf"/>
</dbReference>
<evidence type="ECO:0000256" key="3">
    <source>
        <dbReference type="ARBA" id="ARBA00022768"/>
    </source>
</evidence>
<dbReference type="Pfam" id="PF00889">
    <property type="entry name" value="EF_TS"/>
    <property type="match status" value="1"/>
</dbReference>
<evidence type="ECO:0000313" key="11">
    <source>
        <dbReference type="Proteomes" id="UP000501926"/>
    </source>
</evidence>
<keyword evidence="5" id="KW-0963">Cytoplasm</keyword>
<evidence type="ECO:0000259" key="6">
    <source>
        <dbReference type="Pfam" id="PF00889"/>
    </source>
</evidence>
<sequence>MADKASVMKLREQTGAGILECKNALDEVNDDYDKALEIIKKKGFAKASRKEQRTTAEGRIGSYIHTNGKIGVMVEVNCETDFVARNEVFQQFLKDICMQIAATNPIAIKREDISSEIVETQKRGFIEDTKGKPSDISEKIVKGKLENFYKEKCLLEQPFIKDDSQTIQDLLIAIIAKIGENIKINRFARLEVGGK</sequence>
<dbReference type="Proteomes" id="UP000501926">
    <property type="component" value="Chromosome"/>
</dbReference>
<keyword evidence="4 5" id="KW-0648">Protein biosynthesis</keyword>
<evidence type="ECO:0000313" key="9">
    <source>
        <dbReference type="EMBL" id="SOH03187.1"/>
    </source>
</evidence>
<evidence type="ECO:0000256" key="1">
    <source>
        <dbReference type="ARBA" id="ARBA00005532"/>
    </source>
</evidence>
<reference evidence="8 11" key="5">
    <citation type="submission" date="2020-02" db="EMBL/GenBank/DDBJ databases">
        <title>Newly sequenced genome of strain CSTR1 showed variability in Candidatus Kuenenia stuttgartiensis genomes.</title>
        <authorList>
            <person name="Ding C."/>
            <person name="Adrian L."/>
        </authorList>
    </citation>
    <scope>NUCLEOTIDE SEQUENCE [LARGE SCALE GENOMIC DNA]</scope>
    <source>
        <strain evidence="8 11">CSTR1</strain>
    </source>
</reference>
<dbReference type="SUPFAM" id="SSF46934">
    <property type="entry name" value="UBA-like"/>
    <property type="match status" value="1"/>
</dbReference>
<evidence type="ECO:0000313" key="10">
    <source>
        <dbReference type="Proteomes" id="UP000221734"/>
    </source>
</evidence>
<dbReference type="InterPro" id="IPR009060">
    <property type="entry name" value="UBA-like_sf"/>
</dbReference>
<dbReference type="InterPro" id="IPR018101">
    <property type="entry name" value="Transl_elong_Ts_CS"/>
</dbReference>
<dbReference type="InterPro" id="IPR001816">
    <property type="entry name" value="Transl_elong_EFTs/EF1B"/>
</dbReference>
<dbReference type="InterPro" id="IPR014039">
    <property type="entry name" value="Transl_elong_EFTs/EF1B_dimer"/>
</dbReference>
<dbReference type="AlphaFoldDB" id="Q1Q2J4"/>
<evidence type="ECO:0000313" key="8">
    <source>
        <dbReference type="EMBL" id="QII11327.1"/>
    </source>
</evidence>
<comment type="subcellular location">
    <subcellularLocation>
        <location evidence="5">Cytoplasm</location>
    </subcellularLocation>
</comment>